<dbReference type="Gene3D" id="3.30.559.30">
    <property type="entry name" value="Nonribosomal peptide synthetase, condensation domain"/>
    <property type="match status" value="1"/>
</dbReference>
<dbReference type="InterPro" id="IPR036736">
    <property type="entry name" value="ACP-like_sf"/>
</dbReference>
<dbReference type="PANTHER" id="PTHR45398:SF1">
    <property type="entry name" value="ENZYME, PUTATIVE (JCVI)-RELATED"/>
    <property type="match status" value="1"/>
</dbReference>
<dbReference type="Gene3D" id="3.30.300.30">
    <property type="match status" value="1"/>
</dbReference>
<dbReference type="SMART" id="SM00823">
    <property type="entry name" value="PKS_PP"/>
    <property type="match status" value="1"/>
</dbReference>
<gene>
    <name evidence="5" type="ORF">H1191_11455</name>
</gene>
<evidence type="ECO:0000256" key="2">
    <source>
        <dbReference type="ARBA" id="ARBA00022450"/>
    </source>
</evidence>
<evidence type="ECO:0000256" key="3">
    <source>
        <dbReference type="ARBA" id="ARBA00022553"/>
    </source>
</evidence>
<proteinExistence type="predicted"/>
<keyword evidence="3" id="KW-0597">Phosphoprotein</keyword>
<dbReference type="Proteomes" id="UP000535491">
    <property type="component" value="Unassembled WGS sequence"/>
</dbReference>
<comment type="caution">
    <text evidence="5">The sequence shown here is derived from an EMBL/GenBank/DDBJ whole genome shotgun (WGS) entry which is preliminary data.</text>
</comment>
<dbReference type="InterPro" id="IPR001242">
    <property type="entry name" value="Condensation_dom"/>
</dbReference>
<dbReference type="InterPro" id="IPR006162">
    <property type="entry name" value="Ppantetheine_attach_site"/>
</dbReference>
<accession>A0A7W1WS25</accession>
<comment type="cofactor">
    <cofactor evidence="1">
        <name>pantetheine 4'-phosphate</name>
        <dbReference type="ChEBI" id="CHEBI:47942"/>
    </cofactor>
</comment>
<feature type="domain" description="Carrier" evidence="4">
    <location>
        <begin position="52"/>
        <end position="126"/>
    </location>
</feature>
<dbReference type="Gene3D" id="3.30.559.10">
    <property type="entry name" value="Chloramphenicol acetyltransferase-like domain"/>
    <property type="match status" value="1"/>
</dbReference>
<dbReference type="Pfam" id="PF00550">
    <property type="entry name" value="PP-binding"/>
    <property type="match status" value="1"/>
</dbReference>
<dbReference type="CDD" id="cd19534">
    <property type="entry name" value="E_NRPS"/>
    <property type="match status" value="1"/>
</dbReference>
<dbReference type="GO" id="GO:0008610">
    <property type="term" value="P:lipid biosynthetic process"/>
    <property type="evidence" value="ECO:0007669"/>
    <property type="project" value="UniProtKB-ARBA"/>
</dbReference>
<evidence type="ECO:0000313" key="6">
    <source>
        <dbReference type="Proteomes" id="UP000535491"/>
    </source>
</evidence>
<dbReference type="InterPro" id="IPR010060">
    <property type="entry name" value="NRPS_synth"/>
</dbReference>
<dbReference type="SUPFAM" id="SSF56801">
    <property type="entry name" value="Acetyl-CoA synthetase-like"/>
    <property type="match status" value="1"/>
</dbReference>
<dbReference type="NCBIfam" id="TIGR01720">
    <property type="entry name" value="NRPS-para261"/>
    <property type="match status" value="1"/>
</dbReference>
<dbReference type="InterPro" id="IPR045851">
    <property type="entry name" value="AMP-bd_C_sf"/>
</dbReference>
<dbReference type="Pfam" id="PF00668">
    <property type="entry name" value="Condensation"/>
    <property type="match status" value="1"/>
</dbReference>
<keyword evidence="6" id="KW-1185">Reference proteome</keyword>
<dbReference type="GO" id="GO:0003824">
    <property type="term" value="F:catalytic activity"/>
    <property type="evidence" value="ECO:0007669"/>
    <property type="project" value="InterPro"/>
</dbReference>
<dbReference type="SUPFAM" id="SSF52777">
    <property type="entry name" value="CoA-dependent acyltransferases"/>
    <property type="match status" value="2"/>
</dbReference>
<evidence type="ECO:0000313" key="5">
    <source>
        <dbReference type="EMBL" id="MBA4494924.1"/>
    </source>
</evidence>
<dbReference type="Gene3D" id="1.10.1200.10">
    <property type="entry name" value="ACP-like"/>
    <property type="match status" value="1"/>
</dbReference>
<dbReference type="AlphaFoldDB" id="A0A7W1WS25"/>
<sequence length="576" mass="65757">LRQYLAKSLPDYMIPASFVELEKLPLTPNGKVDKKALPEPSGRMQTGAEYVAPTNPTEEMLVRVWQEVLGIEQVGIHDNFFRLGGDSIKAIQIASRLNQHNCKFKIQDLFQHPTVSELASYVQSADLSVEQGIIEGEVMLAPIQKWAFQLSTNIYHWNMGLMLYRPEGWEVKALEQAFGKIVEHHDALRMVYSTDGGTVVQRNRGMEGELLAIEVFDLTGEADVRERILLEANRLHRKMNLRQGPLVQLGVFQTLEGDHLLIAIHHLVVDAISLRILMEDFTTAYQQALEHKEIVLPPKTDSFRTWSRKLHEYANSDKLLQEIPYWKEIEETPIPALPKDKEGPDTCFIKDSEMVVTTLNEEETNLLLTDVHQAYQTEINDLLLTSLALTVREWTQAEKIAVTLEGHGREEIIEGVDITRTVGWFTAMYPVIFNLKTNDLSQAIQVIKENLRLIPNRGIGHSILKHLTTEENKKSVTFGLTPEITFNYLGQVDSYSMNSMPVGEAVSPETKLWQKLDVNGAVTGEGILVISFRYNAYVYRRETIESLVKRYKHYLREIISHCRRQESTVLQVINRT</sequence>
<dbReference type="InterPro" id="IPR020806">
    <property type="entry name" value="PKS_PP-bd"/>
</dbReference>
<dbReference type="PROSITE" id="PS50075">
    <property type="entry name" value="CARRIER"/>
    <property type="match status" value="1"/>
</dbReference>
<evidence type="ECO:0000256" key="1">
    <source>
        <dbReference type="ARBA" id="ARBA00001957"/>
    </source>
</evidence>
<protein>
    <submittedName>
        <fullName evidence="5">Non-ribosomal peptide synthetase</fullName>
    </submittedName>
</protein>
<name>A0A7W1WS25_9BACL</name>
<feature type="non-terminal residue" evidence="5">
    <location>
        <position position="1"/>
    </location>
</feature>
<dbReference type="InterPro" id="IPR023213">
    <property type="entry name" value="CAT-like_dom_sf"/>
</dbReference>
<dbReference type="InterPro" id="IPR009081">
    <property type="entry name" value="PP-bd_ACP"/>
</dbReference>
<reference evidence="5 6" key="1">
    <citation type="submission" date="2020-07" db="EMBL/GenBank/DDBJ databases">
        <authorList>
            <person name="Feng H."/>
        </authorList>
    </citation>
    <scope>NUCLEOTIDE SEQUENCE [LARGE SCALE GENOMIC DNA]</scope>
    <source>
        <strain evidence="6">s-10</strain>
    </source>
</reference>
<evidence type="ECO:0000259" key="4">
    <source>
        <dbReference type="PROSITE" id="PS50075"/>
    </source>
</evidence>
<dbReference type="PANTHER" id="PTHR45398">
    <property type="match status" value="1"/>
</dbReference>
<dbReference type="SUPFAM" id="SSF47336">
    <property type="entry name" value="ACP-like"/>
    <property type="match status" value="1"/>
</dbReference>
<dbReference type="FunFam" id="1.10.1200.10:FF:000005">
    <property type="entry name" value="Nonribosomal peptide synthetase 1"/>
    <property type="match status" value="1"/>
</dbReference>
<dbReference type="RefSeq" id="WP_258567779.1">
    <property type="nucleotide sequence ID" value="NZ_JACEIQ010000011.1"/>
</dbReference>
<organism evidence="5 6">
    <name type="scientific">Paenactinomyces guangxiensis</name>
    <dbReference type="NCBI Taxonomy" id="1490290"/>
    <lineage>
        <taxon>Bacteria</taxon>
        <taxon>Bacillati</taxon>
        <taxon>Bacillota</taxon>
        <taxon>Bacilli</taxon>
        <taxon>Bacillales</taxon>
        <taxon>Thermoactinomycetaceae</taxon>
        <taxon>Paenactinomyces</taxon>
    </lineage>
</organism>
<dbReference type="EMBL" id="JACEIQ010000011">
    <property type="protein sequence ID" value="MBA4494924.1"/>
    <property type="molecule type" value="Genomic_DNA"/>
</dbReference>
<keyword evidence="2" id="KW-0596">Phosphopantetheine</keyword>
<dbReference type="GO" id="GO:0031177">
    <property type="term" value="F:phosphopantetheine binding"/>
    <property type="evidence" value="ECO:0007669"/>
    <property type="project" value="InterPro"/>
</dbReference>
<dbReference type="PROSITE" id="PS00012">
    <property type="entry name" value="PHOSPHOPANTETHEINE"/>
    <property type="match status" value="1"/>
</dbReference>